<evidence type="ECO:0000313" key="2">
    <source>
        <dbReference type="Proteomes" id="UP000648482"/>
    </source>
</evidence>
<sequence>MGSFSCIVYIFSLVIAIFGSKRFENCNFYRKTQIYRKIR</sequence>
<name>A0ABR9E494_9GAMM</name>
<reference evidence="1 2" key="1">
    <citation type="submission" date="2015-06" db="EMBL/GenBank/DDBJ databases">
        <title>Genome sequence of Pseudoalteromonas aliena.</title>
        <authorList>
            <person name="Xie B.-B."/>
            <person name="Rong J.-C."/>
            <person name="Qin Q.-L."/>
            <person name="Zhang Y.-Z."/>
        </authorList>
    </citation>
    <scope>NUCLEOTIDE SEQUENCE [LARGE SCALE GENOMIC DNA]</scope>
    <source>
        <strain evidence="1 2">SW19</strain>
    </source>
</reference>
<organism evidence="1 2">
    <name type="scientific">Pseudoalteromonas aliena SW19</name>
    <dbReference type="NCBI Taxonomy" id="1314866"/>
    <lineage>
        <taxon>Bacteria</taxon>
        <taxon>Pseudomonadati</taxon>
        <taxon>Pseudomonadota</taxon>
        <taxon>Gammaproteobacteria</taxon>
        <taxon>Alteromonadales</taxon>
        <taxon>Pseudoalteromonadaceae</taxon>
        <taxon>Pseudoalteromonas</taxon>
    </lineage>
</organism>
<dbReference type="Proteomes" id="UP000648482">
    <property type="component" value="Unassembled WGS sequence"/>
</dbReference>
<gene>
    <name evidence="1" type="ORF">PALI_b0416</name>
</gene>
<evidence type="ECO:0000313" key="1">
    <source>
        <dbReference type="EMBL" id="MBE0361440.1"/>
    </source>
</evidence>
<proteinExistence type="predicted"/>
<keyword evidence="2" id="KW-1185">Reference proteome</keyword>
<comment type="caution">
    <text evidence="1">The sequence shown here is derived from an EMBL/GenBank/DDBJ whole genome shotgun (WGS) entry which is preliminary data.</text>
</comment>
<accession>A0ABR9E494</accession>
<protein>
    <submittedName>
        <fullName evidence="1">Uncharacterized protein</fullName>
    </submittedName>
</protein>
<dbReference type="EMBL" id="AQGU01000029">
    <property type="protein sequence ID" value="MBE0361440.1"/>
    <property type="molecule type" value="Genomic_DNA"/>
</dbReference>